<reference evidence="2" key="1">
    <citation type="submission" date="2016-10" db="EMBL/GenBank/DDBJ databases">
        <authorList>
            <person name="Varghese N."/>
            <person name="Submissions S."/>
        </authorList>
    </citation>
    <scope>NUCLEOTIDE SEQUENCE [LARGE SCALE GENOMIC DNA]</scope>
    <source>
        <strain evidence="2">Nm10</strain>
    </source>
</reference>
<keyword evidence="2" id="KW-1185">Reference proteome</keyword>
<dbReference type="Proteomes" id="UP000182882">
    <property type="component" value="Unassembled WGS sequence"/>
</dbReference>
<dbReference type="GO" id="GO:0015035">
    <property type="term" value="F:protein-disulfide reductase activity"/>
    <property type="evidence" value="ECO:0007669"/>
    <property type="project" value="InterPro"/>
</dbReference>
<name>A0A1H2DU17_9PROT</name>
<dbReference type="AlphaFoldDB" id="A0A1H2DU17"/>
<dbReference type="RefSeq" id="WP_062558217.1">
    <property type="nucleotide sequence ID" value="NZ_CP013341.1"/>
</dbReference>
<evidence type="ECO:0000313" key="1">
    <source>
        <dbReference type="EMBL" id="SDT86336.1"/>
    </source>
</evidence>
<organism evidence="1 2">
    <name type="scientific">Nitrosomonas ureae</name>
    <dbReference type="NCBI Taxonomy" id="44577"/>
    <lineage>
        <taxon>Bacteria</taxon>
        <taxon>Pseudomonadati</taxon>
        <taxon>Pseudomonadota</taxon>
        <taxon>Betaproteobacteria</taxon>
        <taxon>Nitrosomonadales</taxon>
        <taxon>Nitrosomonadaceae</taxon>
        <taxon>Nitrosomonas</taxon>
    </lineage>
</organism>
<sequence>MTSQPKIKVYYNSACPVCKAGIETQMGKESRCEIRWNDIHTHRALVSEVSSNIEFVRERLHVIDESGNLHIGFDAFLAIWRASAHERWKASMLGIPIVRQLCSFGYNLFAAALYRWNKVKKRW</sequence>
<proteinExistence type="predicted"/>
<evidence type="ECO:0000313" key="2">
    <source>
        <dbReference type="Proteomes" id="UP000182882"/>
    </source>
</evidence>
<accession>A0A1H2DU17</accession>
<dbReference type="InterPro" id="IPR007263">
    <property type="entry name" value="DCC1-like"/>
</dbReference>
<dbReference type="EMBL" id="FNLN01000006">
    <property type="protein sequence ID" value="SDT86336.1"/>
    <property type="molecule type" value="Genomic_DNA"/>
</dbReference>
<protein>
    <submittedName>
        <fullName evidence="1">Predicted thiol-disulfide oxidoreductase YuxK, DCC family</fullName>
    </submittedName>
</protein>
<gene>
    <name evidence="1" type="ORF">SAMN05216406_10650</name>
</gene>
<dbReference type="Pfam" id="PF04134">
    <property type="entry name" value="DCC1-like"/>
    <property type="match status" value="1"/>
</dbReference>
<dbReference type="KEGG" id="nur:ATY38_04295"/>